<reference evidence="1 2" key="1">
    <citation type="submission" date="2023-10" db="EMBL/GenBank/DDBJ databases">
        <title>Bacteria for the degradation of biodegradable plastic PBAT(Polybutylene adipate terephthalate).</title>
        <authorList>
            <person name="Weon H.-Y."/>
            <person name="Yeon J."/>
        </authorList>
    </citation>
    <scope>NUCLEOTIDE SEQUENCE [LARGE SCALE GENOMIC DNA]</scope>
    <source>
        <strain evidence="1 2">SBD 7-3</strain>
    </source>
</reference>
<protein>
    <submittedName>
        <fullName evidence="1">Uncharacterized protein</fullName>
    </submittedName>
</protein>
<gene>
    <name evidence="1" type="ORF">RXV79_18330</name>
</gene>
<evidence type="ECO:0000313" key="2">
    <source>
        <dbReference type="Proteomes" id="UP001303946"/>
    </source>
</evidence>
<proteinExistence type="predicted"/>
<organism evidence="1 2">
    <name type="scientific">Piscinibacter gummiphilus</name>
    <dbReference type="NCBI Taxonomy" id="946333"/>
    <lineage>
        <taxon>Bacteria</taxon>
        <taxon>Pseudomonadati</taxon>
        <taxon>Pseudomonadota</taxon>
        <taxon>Betaproteobacteria</taxon>
        <taxon>Burkholderiales</taxon>
        <taxon>Sphaerotilaceae</taxon>
        <taxon>Piscinibacter</taxon>
    </lineage>
</organism>
<sequence>MSQSSTIRYELWKEEESNSYSFFPEGNQSARRLLLASAELVWWCEASSLDEALVKKDLFLGLKIAYHDGSNVLVGDLVSAERGQIQATVVEIVTTEEKIEEWGVELPGVMLKCEPADLLYLPAKSLADEPLQLRSRP</sequence>
<dbReference type="Proteomes" id="UP001303946">
    <property type="component" value="Chromosome"/>
</dbReference>
<dbReference type="RefSeq" id="WP_316699515.1">
    <property type="nucleotide sequence ID" value="NZ_CP136336.1"/>
</dbReference>
<evidence type="ECO:0000313" key="1">
    <source>
        <dbReference type="EMBL" id="WOB06870.1"/>
    </source>
</evidence>
<keyword evidence="2" id="KW-1185">Reference proteome</keyword>
<dbReference type="EMBL" id="CP136336">
    <property type="protein sequence ID" value="WOB06870.1"/>
    <property type="molecule type" value="Genomic_DNA"/>
</dbReference>
<accession>A0ABZ0CV77</accession>
<name>A0ABZ0CV77_9BURK</name>